<evidence type="ECO:0000256" key="2">
    <source>
        <dbReference type="SAM" id="MobiDB-lite"/>
    </source>
</evidence>
<feature type="region of interest" description="Disordered" evidence="2">
    <location>
        <begin position="291"/>
        <end position="361"/>
    </location>
</feature>
<dbReference type="eggNOG" id="COG0457">
    <property type="taxonomic scope" value="Bacteria"/>
</dbReference>
<feature type="compositionally biased region" description="Basic and acidic residues" evidence="2">
    <location>
        <begin position="324"/>
        <end position="347"/>
    </location>
</feature>
<protein>
    <submittedName>
        <fullName evidence="4">Uncharacterized protein</fullName>
    </submittedName>
</protein>
<dbReference type="PROSITE" id="PS50005">
    <property type="entry name" value="TPR"/>
    <property type="match status" value="1"/>
</dbReference>
<dbReference type="InterPro" id="IPR019734">
    <property type="entry name" value="TPR_rpt"/>
</dbReference>
<dbReference type="Gene3D" id="1.25.40.10">
    <property type="entry name" value="Tetratricopeptide repeat domain"/>
    <property type="match status" value="1"/>
</dbReference>
<accession>K8P4A0</accession>
<feature type="repeat" description="TPR" evidence="1">
    <location>
        <begin position="880"/>
        <end position="913"/>
    </location>
</feature>
<evidence type="ECO:0000313" key="5">
    <source>
        <dbReference type="Proteomes" id="UP000001096"/>
    </source>
</evidence>
<dbReference type="HOGENOM" id="CLU_004821_0_0_5"/>
<proteinExistence type="predicted"/>
<dbReference type="EMBL" id="AGWX01000004">
    <property type="protein sequence ID" value="EKS36301.1"/>
    <property type="molecule type" value="Genomic_DNA"/>
</dbReference>
<evidence type="ECO:0000313" key="4">
    <source>
        <dbReference type="EMBL" id="EKS36301.1"/>
    </source>
</evidence>
<feature type="signal peptide" evidence="3">
    <location>
        <begin position="1"/>
        <end position="50"/>
    </location>
</feature>
<dbReference type="PATRIC" id="fig|883078.3.peg.2808"/>
<feature type="chain" id="PRO_5003921944" evidence="3">
    <location>
        <begin position="51"/>
        <end position="1219"/>
    </location>
</feature>
<gene>
    <name evidence="4" type="ORF">HMPREF9695_02719</name>
</gene>
<keyword evidence="3" id="KW-0732">Signal</keyword>
<dbReference type="RefSeq" id="WP_006021419.1">
    <property type="nucleotide sequence ID" value="NZ_KB375283.1"/>
</dbReference>
<feature type="compositionally biased region" description="Polar residues" evidence="2">
    <location>
        <begin position="292"/>
        <end position="301"/>
    </location>
</feature>
<evidence type="ECO:0000256" key="3">
    <source>
        <dbReference type="SAM" id="SignalP"/>
    </source>
</evidence>
<comment type="caution">
    <text evidence="4">The sequence shown here is derived from an EMBL/GenBank/DDBJ whole genome shotgun (WGS) entry which is preliminary data.</text>
</comment>
<dbReference type="InterPro" id="IPR011990">
    <property type="entry name" value="TPR-like_helical_dom_sf"/>
</dbReference>
<dbReference type="SUPFAM" id="SSF48452">
    <property type="entry name" value="TPR-like"/>
    <property type="match status" value="1"/>
</dbReference>
<name>K8P4A0_9BRAD</name>
<keyword evidence="5" id="KW-1185">Reference proteome</keyword>
<dbReference type="AlphaFoldDB" id="K8P4A0"/>
<reference evidence="4 5" key="1">
    <citation type="submission" date="2012-04" db="EMBL/GenBank/DDBJ databases">
        <title>The Genome Sequence of Afipia broomeae ATCC 49717.</title>
        <authorList>
            <consortium name="The Broad Institute Genome Sequencing Platform"/>
            <person name="Earl A."/>
            <person name="Ward D."/>
            <person name="Feldgarden M."/>
            <person name="Gevers D."/>
            <person name="Huys G."/>
            <person name="Walker B."/>
            <person name="Young S.K."/>
            <person name="Zeng Q."/>
            <person name="Gargeya S."/>
            <person name="Fitzgerald M."/>
            <person name="Haas B."/>
            <person name="Abouelleil A."/>
            <person name="Alvarado L."/>
            <person name="Arachchi H.M."/>
            <person name="Berlin A."/>
            <person name="Chapman S.B."/>
            <person name="Goldberg J."/>
            <person name="Griggs A."/>
            <person name="Gujja S."/>
            <person name="Hansen M."/>
            <person name="Howarth C."/>
            <person name="Imamovic A."/>
            <person name="Larimer J."/>
            <person name="McCowen C."/>
            <person name="Montmayeur A."/>
            <person name="Murphy C."/>
            <person name="Neiman D."/>
            <person name="Pearson M."/>
            <person name="Priest M."/>
            <person name="Roberts A."/>
            <person name="Saif S."/>
            <person name="Shea T."/>
            <person name="Sisk P."/>
            <person name="Sykes S."/>
            <person name="Wortman J."/>
            <person name="Nusbaum C."/>
            <person name="Birren B."/>
        </authorList>
    </citation>
    <scope>NUCLEOTIDE SEQUENCE [LARGE SCALE GENOMIC DNA]</scope>
    <source>
        <strain evidence="4 5">ATCC 49717</strain>
    </source>
</reference>
<organism evidence="4 5">
    <name type="scientific">Afipia broomeae ATCC 49717</name>
    <dbReference type="NCBI Taxonomy" id="883078"/>
    <lineage>
        <taxon>Bacteria</taxon>
        <taxon>Pseudomonadati</taxon>
        <taxon>Pseudomonadota</taxon>
        <taxon>Alphaproteobacteria</taxon>
        <taxon>Hyphomicrobiales</taxon>
        <taxon>Nitrobacteraceae</taxon>
        <taxon>Afipia</taxon>
    </lineage>
</organism>
<evidence type="ECO:0000256" key="1">
    <source>
        <dbReference type="PROSITE-ProRule" id="PRU00339"/>
    </source>
</evidence>
<dbReference type="Proteomes" id="UP000001096">
    <property type="component" value="Unassembled WGS sequence"/>
</dbReference>
<sequence>MSCKAAGIYKPIRKSGSKARSFADRLRRGLRPSAFALAVLLSCLSITAEAAPADPVKGEATLTAQPGYARLVLKFKEDVPTEVIVAGAILVIQFKNSVDVPIDLLADSAPAYVGSVRRDPDGTAIRMALTQKVSVNVMTAGERVFIDLLPEKWVGLPPALPAEVVKELSERALAAERALRMQKIADEAKKRPPVRVRASVQPTFVRFVFEMPDGVNVSSSLGTEKFTLSFTAPLVFDLADAKIAMPANITSINQKIDGEASRVDIALVGEADIHSFREDKNYVVDVAFEPSQKPQTVSPAKSSVPGDKASEFAQPTSEQIARLMKPDAKPSEIKPPEVKQPDVKPVDAKPPAPSPEAKTEAVIAKPEPAAPAPTPAVVAEAPAPVKVPPVASPPAVKAPPPEVATAKPAAGVTVEARLTSDDLRLTFPFSTPTAAAVFRRSDSIWLVFDTDQVIDTSAVRRDGGWIVADVEPVDLPKGRALRIRLNRPQLANLIGDERAWTLVLADKALPPQQPLIATRNMADPGRASVSVSLAKPGQLHRLNDPDAGDLLLVMTAGAPARGFIKRQDFVEFSLLESIHGVVIQQKSDDITAGISSDTLTLTRPGGLTLSTATSAPERAASLIRPVFDVTEWRDYQNAEFIPTRNKLLTKAAQATGTARLPVHVDLARFYLARGMYPEAKGVLDLAFSEIKPGEEDAPSLTVHAVASTLAGRPALAMADLNNPLVTANVDSQLWKALALARQEKWAEAREKFKNVEFAITALPLDLQRIVIADAFRASLEVRDYPGAGVRSNDLDVVGVGPEQTAAIALLRGRLAEALSRDQDALAAFQAAAGSADRPSAVEAQVRQIALRQKRSEISDDDALRDLEAISVTWRGDSIEVKTLEMLSRLYAAKGRYQEAFSAVRTATMLQPNSEASRKMQDEASAMFEQIYNGARGDDLPPVEALAMFYEFRDLTPIGRRGDEMIRRLADRLVAVDLLEQAGELLQYQIDHRLEGSARAQVASRLAMVYLMNRKPERAITALRTTRIADLAGEIRQQRLLLEARAQSDIGRHDLALDIISNVGGREAVRLRSDIYWASRRWRESAEQIELLYGDRWRDFQPLSPTEKSDVIRAVIGYALAEDAIGLARFREKYSPKMDGGDRAAFDVASQPATANSADFARIAKMAATIDTLDGFLREMKARFPDAMARAKLPPEIKADPNPTGSLPEIIGLKRVKSGR</sequence>
<keyword evidence="1" id="KW-0802">TPR repeat</keyword>